<dbReference type="InterPro" id="IPR055344">
    <property type="entry name" value="SecD_SecF_C_bact"/>
</dbReference>
<keyword evidence="7" id="KW-0811">Translocation</keyword>
<keyword evidence="4 9" id="KW-0812">Transmembrane</keyword>
<sequence>MLGLDLKGGSQLLYKADLSKKDPSITDAEAMTSVIEKIQRRVNLYGTTEPTIQKQGADRILVQLPGVEDISEAISLIGKTALLDFREQKLDENGDPMLDDKGNWVFQDEPAKAEGRDGEERELTGEYLKHAHRDIDPYKGSVVVIEWDSEGGYLFEKITERNLYKPLAIFLDNEMISAPVVQSIIQAGTRGQIEGNFTMGEAENLAIQLNSGALDVPLTIIGQENVDPTLGADSIQKSKQAAIIGIILLLLFMLLYYRLPGLIACISLGIYGAFLLAIFNAFPITLTLSGIAGAILSLGMAVDANILIFERLKDELRGGRTLGAAVEAGFNRAWTAIRDSNITTFIAC</sequence>
<evidence type="ECO:0000256" key="1">
    <source>
        <dbReference type="ARBA" id="ARBA00004651"/>
    </source>
</evidence>
<dbReference type="InterPro" id="IPR048634">
    <property type="entry name" value="SecD_SecF_C"/>
</dbReference>
<evidence type="ECO:0000256" key="2">
    <source>
        <dbReference type="ARBA" id="ARBA00022448"/>
    </source>
</evidence>
<keyword evidence="2" id="KW-0813">Transport</keyword>
<keyword evidence="6 9" id="KW-1133">Transmembrane helix</keyword>
<dbReference type="InterPro" id="IPR022813">
    <property type="entry name" value="SecD/SecF_arch_bac"/>
</dbReference>
<evidence type="ECO:0000259" key="12">
    <source>
        <dbReference type="Pfam" id="PF22599"/>
    </source>
</evidence>
<dbReference type="NCBIfam" id="TIGR01129">
    <property type="entry name" value="secD"/>
    <property type="match status" value="1"/>
</dbReference>
<name>X1JK19_9ZZZZ</name>
<evidence type="ECO:0000259" key="11">
    <source>
        <dbReference type="Pfam" id="PF21760"/>
    </source>
</evidence>
<evidence type="ECO:0000256" key="3">
    <source>
        <dbReference type="ARBA" id="ARBA00022475"/>
    </source>
</evidence>
<organism evidence="13">
    <name type="scientific">marine sediment metagenome</name>
    <dbReference type="NCBI Taxonomy" id="412755"/>
    <lineage>
        <taxon>unclassified sequences</taxon>
        <taxon>metagenomes</taxon>
        <taxon>ecological metagenomes</taxon>
    </lineage>
</organism>
<dbReference type="EMBL" id="BARV01001345">
    <property type="protein sequence ID" value="GAH95056.1"/>
    <property type="molecule type" value="Genomic_DNA"/>
</dbReference>
<evidence type="ECO:0000313" key="13">
    <source>
        <dbReference type="EMBL" id="GAH95056.1"/>
    </source>
</evidence>
<feature type="domain" description="Protein translocase subunit SecDF P1" evidence="11">
    <location>
        <begin position="31"/>
        <end position="88"/>
    </location>
</feature>
<dbReference type="PANTHER" id="PTHR30081">
    <property type="entry name" value="PROTEIN-EXPORT MEMBRANE PROTEIN SEC"/>
    <property type="match status" value="1"/>
</dbReference>
<evidence type="ECO:0000256" key="7">
    <source>
        <dbReference type="ARBA" id="ARBA00023010"/>
    </source>
</evidence>
<dbReference type="AlphaFoldDB" id="X1JK19"/>
<feature type="domain" description="Protein export membrane protein SecD/SecF C-terminal" evidence="10">
    <location>
        <begin position="219"/>
        <end position="320"/>
    </location>
</feature>
<dbReference type="Pfam" id="PF21760">
    <property type="entry name" value="SecD_1st"/>
    <property type="match status" value="1"/>
</dbReference>
<dbReference type="GO" id="GO:0005886">
    <property type="term" value="C:plasma membrane"/>
    <property type="evidence" value="ECO:0007669"/>
    <property type="project" value="UniProtKB-SubCell"/>
</dbReference>
<feature type="transmembrane region" description="Helical" evidence="9">
    <location>
        <begin position="288"/>
        <end position="309"/>
    </location>
</feature>
<evidence type="ECO:0000256" key="5">
    <source>
        <dbReference type="ARBA" id="ARBA00022927"/>
    </source>
</evidence>
<dbReference type="InterPro" id="IPR048631">
    <property type="entry name" value="SecD_1st"/>
</dbReference>
<keyword evidence="5" id="KW-0653">Protein transport</keyword>
<gene>
    <name evidence="13" type="ORF">S06H3_03961</name>
</gene>
<dbReference type="Gene3D" id="1.20.1640.10">
    <property type="entry name" value="Multidrug efflux transporter AcrB transmembrane domain"/>
    <property type="match status" value="1"/>
</dbReference>
<evidence type="ECO:0000256" key="4">
    <source>
        <dbReference type="ARBA" id="ARBA00022692"/>
    </source>
</evidence>
<evidence type="ECO:0000256" key="9">
    <source>
        <dbReference type="SAM" id="Phobius"/>
    </source>
</evidence>
<feature type="transmembrane region" description="Helical" evidence="9">
    <location>
        <begin position="240"/>
        <end position="257"/>
    </location>
</feature>
<comment type="caution">
    <text evidence="13">The sequence shown here is derived from an EMBL/GenBank/DDBJ whole genome shotgun (WGS) entry which is preliminary data.</text>
</comment>
<feature type="transmembrane region" description="Helical" evidence="9">
    <location>
        <begin position="262"/>
        <end position="282"/>
    </location>
</feature>
<keyword evidence="3" id="KW-1003">Cell membrane</keyword>
<proteinExistence type="inferred from homology"/>
<dbReference type="GO" id="GO:0006886">
    <property type="term" value="P:intracellular protein transport"/>
    <property type="evidence" value="ECO:0007669"/>
    <property type="project" value="InterPro"/>
</dbReference>
<comment type="subcellular location">
    <subcellularLocation>
        <location evidence="1">Cell membrane</location>
        <topology evidence="1">Multi-pass membrane protein</topology>
    </subcellularLocation>
</comment>
<dbReference type="NCBIfam" id="TIGR00916">
    <property type="entry name" value="2A0604s01"/>
    <property type="match status" value="1"/>
</dbReference>
<dbReference type="Gene3D" id="3.30.70.3400">
    <property type="match status" value="1"/>
</dbReference>
<dbReference type="InterPro" id="IPR005791">
    <property type="entry name" value="SecD"/>
</dbReference>
<dbReference type="Gene3D" id="3.30.1360.200">
    <property type="match status" value="1"/>
</dbReference>
<dbReference type="HAMAP" id="MF_01463_B">
    <property type="entry name" value="SecD_B"/>
    <property type="match status" value="1"/>
</dbReference>
<dbReference type="GO" id="GO:0015450">
    <property type="term" value="F:protein-transporting ATPase activity"/>
    <property type="evidence" value="ECO:0007669"/>
    <property type="project" value="InterPro"/>
</dbReference>
<dbReference type="PANTHER" id="PTHR30081:SF1">
    <property type="entry name" value="PROTEIN TRANSLOCASE SUBUNIT SECD"/>
    <property type="match status" value="1"/>
</dbReference>
<keyword evidence="8 9" id="KW-0472">Membrane</keyword>
<feature type="domain" description="SecDF P1 head subdomain" evidence="12">
    <location>
        <begin position="120"/>
        <end position="216"/>
    </location>
</feature>
<dbReference type="SUPFAM" id="SSF82866">
    <property type="entry name" value="Multidrug efflux transporter AcrB transmembrane domain"/>
    <property type="match status" value="1"/>
</dbReference>
<evidence type="ECO:0000256" key="6">
    <source>
        <dbReference type="ARBA" id="ARBA00022989"/>
    </source>
</evidence>
<evidence type="ECO:0000259" key="10">
    <source>
        <dbReference type="Pfam" id="PF02355"/>
    </source>
</evidence>
<protein>
    <recommendedName>
        <fullName evidence="14">SecD export protein N-terminal TM domain-containing protein</fullName>
    </recommendedName>
</protein>
<reference evidence="13" key="1">
    <citation type="journal article" date="2014" name="Front. Microbiol.">
        <title>High frequency of phylogenetically diverse reductive dehalogenase-homologous genes in deep subseafloor sedimentary metagenomes.</title>
        <authorList>
            <person name="Kawai M."/>
            <person name="Futagami T."/>
            <person name="Toyoda A."/>
            <person name="Takaki Y."/>
            <person name="Nishi S."/>
            <person name="Hori S."/>
            <person name="Arai W."/>
            <person name="Tsubouchi T."/>
            <person name="Morono Y."/>
            <person name="Uchiyama I."/>
            <person name="Ito T."/>
            <person name="Fujiyama A."/>
            <person name="Inagaki F."/>
            <person name="Takami H."/>
        </authorList>
    </citation>
    <scope>NUCLEOTIDE SEQUENCE</scope>
    <source>
        <strain evidence="13">Expedition CK06-06</strain>
    </source>
</reference>
<dbReference type="Pfam" id="PF22599">
    <property type="entry name" value="SecDF_P1_head"/>
    <property type="match status" value="1"/>
</dbReference>
<accession>X1JK19</accession>
<evidence type="ECO:0008006" key="14">
    <source>
        <dbReference type="Google" id="ProtNLM"/>
    </source>
</evidence>
<feature type="non-terminal residue" evidence="13">
    <location>
        <position position="348"/>
    </location>
</feature>
<dbReference type="InterPro" id="IPR054384">
    <property type="entry name" value="SecDF_P1_head"/>
</dbReference>
<evidence type="ECO:0000256" key="8">
    <source>
        <dbReference type="ARBA" id="ARBA00023136"/>
    </source>
</evidence>
<dbReference type="Pfam" id="PF02355">
    <property type="entry name" value="SecD_SecF_C"/>
    <property type="match status" value="1"/>
</dbReference>